<organism evidence="2 3">
    <name type="scientific">Perkinsus olseni</name>
    <name type="common">Perkinsus atlanticus</name>
    <dbReference type="NCBI Taxonomy" id="32597"/>
    <lineage>
        <taxon>Eukaryota</taxon>
        <taxon>Sar</taxon>
        <taxon>Alveolata</taxon>
        <taxon>Perkinsozoa</taxon>
        <taxon>Perkinsea</taxon>
        <taxon>Perkinsida</taxon>
        <taxon>Perkinsidae</taxon>
        <taxon>Perkinsus</taxon>
    </lineage>
</organism>
<proteinExistence type="predicted"/>
<reference evidence="2 3" key="1">
    <citation type="submission" date="2020-04" db="EMBL/GenBank/DDBJ databases">
        <title>Perkinsus olseni comparative genomics.</title>
        <authorList>
            <person name="Bogema D.R."/>
        </authorList>
    </citation>
    <scope>NUCLEOTIDE SEQUENCE [LARGE SCALE GENOMIC DNA]</scope>
    <source>
        <strain evidence="2">00978-12</strain>
    </source>
</reference>
<evidence type="ECO:0000313" key="3">
    <source>
        <dbReference type="Proteomes" id="UP000541610"/>
    </source>
</evidence>
<feature type="chain" id="PRO_5029806818" evidence="1">
    <location>
        <begin position="24"/>
        <end position="103"/>
    </location>
</feature>
<dbReference type="Proteomes" id="UP000541610">
    <property type="component" value="Unassembled WGS sequence"/>
</dbReference>
<protein>
    <submittedName>
        <fullName evidence="2">Uncharacterized protein</fullName>
    </submittedName>
</protein>
<keyword evidence="1" id="KW-0732">Signal</keyword>
<dbReference type="EMBL" id="JABANP010000074">
    <property type="protein sequence ID" value="KAF4691635.1"/>
    <property type="molecule type" value="Genomic_DNA"/>
</dbReference>
<evidence type="ECO:0000313" key="2">
    <source>
        <dbReference type="EMBL" id="KAF4691635.1"/>
    </source>
</evidence>
<feature type="signal peptide" evidence="1">
    <location>
        <begin position="1"/>
        <end position="23"/>
    </location>
</feature>
<dbReference type="OrthoDB" id="10356577at2759"/>
<dbReference type="AlphaFoldDB" id="A0A7J6P6A4"/>
<gene>
    <name evidence="2" type="ORF">FOZ60_015091</name>
</gene>
<evidence type="ECO:0000256" key="1">
    <source>
        <dbReference type="SAM" id="SignalP"/>
    </source>
</evidence>
<comment type="caution">
    <text evidence="2">The sequence shown here is derived from an EMBL/GenBank/DDBJ whole genome shotgun (WGS) entry which is preliminary data.</text>
</comment>
<sequence length="103" mass="11760">MTRVTKLLLHLYCLLVVIEYCNASCMGMLIDHDQTEEREYQKIVPHDPGDPNDPEDRPKKAELGISQEAAAQEGDLFTYFKKVSAGDDSDRASLRRAKFDRDE</sequence>
<name>A0A7J6P6A4_PEROL</name>
<accession>A0A7J6P6A4</accession>